<accession>A0A0K8MJ88</accession>
<protein>
    <submittedName>
        <fullName evidence="1">RibT protein, riboflavin biosynthesis acetyltransferase (GNAT) family</fullName>
    </submittedName>
</protein>
<reference evidence="1 2" key="1">
    <citation type="journal article" date="2015" name="BMC Genomics">
        <title>Comparative genomics of Fructobacillus spp. and Leuconostoc spp. reveals niche-specific evolution of Fructobacillus spp.</title>
        <authorList>
            <person name="Endo A."/>
            <person name="Tanizawa Y."/>
            <person name="Tanaka N."/>
            <person name="Maeno S."/>
            <person name="Kumar H."/>
            <person name="Shiwa Y."/>
            <person name="Okada S."/>
            <person name="Yoshikawa H."/>
            <person name="Dicks L."/>
            <person name="Nakagawa J."/>
            <person name="Arita M."/>
        </authorList>
    </citation>
    <scope>NUCLEOTIDE SEQUENCE [LARGE SCALE GENOMIC DNA]</scope>
    <source>
        <strain evidence="1 2">JCM 12225</strain>
    </source>
</reference>
<sequence length="125" mass="14368">MLIPTRSDDEKTVMGLFSLVPELKDLAHLNLVLSLYNRESFHLLFWQPAGQDDVKGLIGYQDYNDEVIVVRHLIVTPGAPKKATNAQILTELQERFPEKVVMGSLDTQTNIDKWRKHYSKPKSYN</sequence>
<dbReference type="STRING" id="157463.GCA_001047075_01148"/>
<dbReference type="OrthoDB" id="2189687at2"/>
<dbReference type="Proteomes" id="UP000253891">
    <property type="component" value="Unassembled WGS sequence"/>
</dbReference>
<organism evidence="1 2">
    <name type="scientific">Fructobacillus ficulneus</name>
    <dbReference type="NCBI Taxonomy" id="157463"/>
    <lineage>
        <taxon>Bacteria</taxon>
        <taxon>Bacillati</taxon>
        <taxon>Bacillota</taxon>
        <taxon>Bacilli</taxon>
        <taxon>Lactobacillales</taxon>
        <taxon>Lactobacillaceae</taxon>
        <taxon>Fructobacillus</taxon>
    </lineage>
</organism>
<evidence type="ECO:0000313" key="2">
    <source>
        <dbReference type="Proteomes" id="UP000253891"/>
    </source>
</evidence>
<proteinExistence type="predicted"/>
<dbReference type="GO" id="GO:0016740">
    <property type="term" value="F:transferase activity"/>
    <property type="evidence" value="ECO:0007669"/>
    <property type="project" value="UniProtKB-KW"/>
</dbReference>
<dbReference type="AlphaFoldDB" id="A0A0K8MJ88"/>
<name>A0A0K8MJ88_9LACO</name>
<gene>
    <name evidence="1" type="ORF">FFIC_282630</name>
</gene>
<evidence type="ECO:0000313" key="1">
    <source>
        <dbReference type="EMBL" id="GAP00249.1"/>
    </source>
</evidence>
<dbReference type="RefSeq" id="WP_061993567.1">
    <property type="nucleotide sequence ID" value="NZ_DF968005.1"/>
</dbReference>
<keyword evidence="2" id="KW-1185">Reference proteome</keyword>
<dbReference type="EMBL" id="DF968005">
    <property type="protein sequence ID" value="GAP00249.1"/>
    <property type="molecule type" value="Genomic_DNA"/>
</dbReference>
<keyword evidence="1" id="KW-0808">Transferase</keyword>